<dbReference type="AlphaFoldDB" id="A0A2M9Y8R7"/>
<protein>
    <submittedName>
        <fullName evidence="14">TonB-dependent receptor</fullName>
    </submittedName>
</protein>
<keyword evidence="14" id="KW-0675">Receptor</keyword>
<evidence type="ECO:0000256" key="3">
    <source>
        <dbReference type="ARBA" id="ARBA00022452"/>
    </source>
</evidence>
<keyword evidence="4 8" id="KW-0812">Transmembrane</keyword>
<evidence type="ECO:0000256" key="6">
    <source>
        <dbReference type="ARBA" id="ARBA00023136"/>
    </source>
</evidence>
<proteinExistence type="inferred from homology"/>
<reference evidence="14 15" key="1">
    <citation type="submission" date="2017-07" db="EMBL/GenBank/DDBJ databases">
        <title>Leptospira spp. isolated from tropical soils.</title>
        <authorList>
            <person name="Thibeaux R."/>
            <person name="Iraola G."/>
            <person name="Ferres I."/>
            <person name="Bierque E."/>
            <person name="Girault D."/>
            <person name="Soupe-Gilbert M.-E."/>
            <person name="Picardeau M."/>
            <person name="Goarant C."/>
        </authorList>
    </citation>
    <scope>NUCLEOTIDE SEQUENCE [LARGE SCALE GENOMIC DNA]</scope>
    <source>
        <strain evidence="14 15">FH4-C-A2</strain>
    </source>
</reference>
<evidence type="ECO:0000256" key="2">
    <source>
        <dbReference type="ARBA" id="ARBA00022448"/>
    </source>
</evidence>
<dbReference type="Pfam" id="PF00593">
    <property type="entry name" value="TonB_dep_Rec_b-barrel"/>
    <property type="match status" value="1"/>
</dbReference>
<dbReference type="SUPFAM" id="SSF56935">
    <property type="entry name" value="Porins"/>
    <property type="match status" value="1"/>
</dbReference>
<accession>A0A2M9Y8R7</accession>
<evidence type="ECO:0000313" key="15">
    <source>
        <dbReference type="Proteomes" id="UP000231926"/>
    </source>
</evidence>
<dbReference type="InterPro" id="IPR036942">
    <property type="entry name" value="Beta-barrel_TonB_sf"/>
</dbReference>
<dbReference type="InterPro" id="IPR037066">
    <property type="entry name" value="Plug_dom_sf"/>
</dbReference>
<dbReference type="PROSITE" id="PS52016">
    <property type="entry name" value="TONB_DEPENDENT_REC_3"/>
    <property type="match status" value="1"/>
</dbReference>
<evidence type="ECO:0000256" key="7">
    <source>
        <dbReference type="ARBA" id="ARBA00023237"/>
    </source>
</evidence>
<comment type="caution">
    <text evidence="14">The sequence shown here is derived from an EMBL/GenBank/DDBJ whole genome shotgun (WGS) entry which is preliminary data.</text>
</comment>
<comment type="subcellular location">
    <subcellularLocation>
        <location evidence="1 8">Cell outer membrane</location>
        <topology evidence="1 8">Multi-pass membrane protein</topology>
    </subcellularLocation>
</comment>
<evidence type="ECO:0000256" key="9">
    <source>
        <dbReference type="RuleBase" id="RU003357"/>
    </source>
</evidence>
<evidence type="ECO:0000256" key="10">
    <source>
        <dbReference type="SAM" id="MobiDB-lite"/>
    </source>
</evidence>
<dbReference type="InterPro" id="IPR000531">
    <property type="entry name" value="Beta-barrel_TonB"/>
</dbReference>
<keyword evidence="5 9" id="KW-0798">TonB box</keyword>
<dbReference type="OrthoDB" id="9760494at2"/>
<feature type="compositionally biased region" description="Basic and acidic residues" evidence="10">
    <location>
        <begin position="44"/>
        <end position="53"/>
    </location>
</feature>
<dbReference type="RefSeq" id="WP_100711465.1">
    <property type="nucleotide sequence ID" value="NZ_NPDR01000009.1"/>
</dbReference>
<dbReference type="GO" id="GO:0009279">
    <property type="term" value="C:cell outer membrane"/>
    <property type="evidence" value="ECO:0007669"/>
    <property type="project" value="UniProtKB-SubCell"/>
</dbReference>
<dbReference type="PANTHER" id="PTHR30442">
    <property type="entry name" value="IRON III DICITRATE TRANSPORT PROTEIN FECA"/>
    <property type="match status" value="1"/>
</dbReference>
<keyword evidence="7 8" id="KW-0998">Cell outer membrane</keyword>
<evidence type="ECO:0000313" key="14">
    <source>
        <dbReference type="EMBL" id="PJZ47937.1"/>
    </source>
</evidence>
<keyword evidence="2 8" id="KW-0813">Transport</keyword>
<dbReference type="EMBL" id="NPDR01000009">
    <property type="protein sequence ID" value="PJZ47937.1"/>
    <property type="molecule type" value="Genomic_DNA"/>
</dbReference>
<keyword evidence="11" id="KW-0732">Signal</keyword>
<evidence type="ECO:0000256" key="5">
    <source>
        <dbReference type="ARBA" id="ARBA00023077"/>
    </source>
</evidence>
<dbReference type="Proteomes" id="UP000231926">
    <property type="component" value="Unassembled WGS sequence"/>
</dbReference>
<dbReference type="GO" id="GO:0033214">
    <property type="term" value="P:siderophore-iron import into cell"/>
    <property type="evidence" value="ECO:0007669"/>
    <property type="project" value="TreeGrafter"/>
</dbReference>
<feature type="domain" description="TonB-dependent receptor-like beta-barrel" evidence="12">
    <location>
        <begin position="278"/>
        <end position="776"/>
    </location>
</feature>
<feature type="region of interest" description="Disordered" evidence="10">
    <location>
        <begin position="28"/>
        <end position="53"/>
    </location>
</feature>
<evidence type="ECO:0000259" key="13">
    <source>
        <dbReference type="Pfam" id="PF07715"/>
    </source>
</evidence>
<comment type="similarity">
    <text evidence="8 9">Belongs to the TonB-dependent receptor family.</text>
</comment>
<name>A0A2M9Y8R7_9LEPT</name>
<evidence type="ECO:0000259" key="12">
    <source>
        <dbReference type="Pfam" id="PF00593"/>
    </source>
</evidence>
<dbReference type="Gene3D" id="2.170.130.10">
    <property type="entry name" value="TonB-dependent receptor, plug domain"/>
    <property type="match status" value="1"/>
</dbReference>
<dbReference type="Gene3D" id="2.40.170.20">
    <property type="entry name" value="TonB-dependent receptor, beta-barrel domain"/>
    <property type="match status" value="1"/>
</dbReference>
<feature type="signal peptide" evidence="11">
    <location>
        <begin position="1"/>
        <end position="24"/>
    </location>
</feature>
<evidence type="ECO:0000256" key="11">
    <source>
        <dbReference type="SAM" id="SignalP"/>
    </source>
</evidence>
<dbReference type="InterPro" id="IPR012910">
    <property type="entry name" value="Plug_dom"/>
</dbReference>
<dbReference type="Pfam" id="PF07715">
    <property type="entry name" value="Plug"/>
    <property type="match status" value="1"/>
</dbReference>
<keyword evidence="6 8" id="KW-0472">Membrane</keyword>
<sequence length="807" mass="89928">MFQKRFRSSLILSILIFSNSFLFSQPNGNAGTNGTNQSEAEQEDPVKKEAAKQEETIAEKRRRFLESGQINVIGAKDDDIKKIPGSASVIGKKILKETNPIDSMEALRRVPGATIRYQDAVGLTPNIAFRGVSNEESRKTLILEDGVFTSLSPYGQPESYFVPHIDRMERVEVVKGSGSILFGPTTLGGIVNYVTRKPPEKPTFSAKVIGGTNGYASSLLQYGGTNQTTNTGYDISYMRNQGNGFRDYQGFRVNDLNLKLIQKLGEKDSVFLKYQSYQQEAQSTYLGLTQGLYWRNPRINPARYDQKSIDRQAAVIGHDHTFNENWKMITRAYWTNVGFLFRQESYSHNNLTEFGFPARPPENAFGVYAPDVIGNQPGDVIYMLNSTPNRHSFFKTGGLETKVEGKFNTFGFDHEIAFGARMHYESVNAANNVFPYPTLTKGITTQQQNRNARAYALYVQDSIKVTDKFKVIPGVRYEHIFQGVYTHRRLATSDDVTKGYANTVGQSILVNDANETYTKVVLPGIGLTFDITEKFIWFAGAHTAFSPPTFSTVQNPALGLGYKLSAERSNNYETGFRGNITRYFYTQVSTYALYFSNQIVNTNEAGSGLGAVPINAGRSVNRGVESNFVFDFGKFAESKWEIPLEFTYSYTKAISTTYVPVGTVQNADGTVSITNQPLFAVNSAGNLIKVNTNGNYLPYVPMNVFIGAIGVKSPQGFYARVEYQYFDKQYSDLQNTKNQSTDGSQGIVPAYGIWNADFGYEAPGGRWSIFVNGKNLEDRVYISGRLPVGIQQGPYRQINIGATLKLD</sequence>
<dbReference type="InterPro" id="IPR039426">
    <property type="entry name" value="TonB-dep_rcpt-like"/>
</dbReference>
<evidence type="ECO:0000256" key="1">
    <source>
        <dbReference type="ARBA" id="ARBA00004571"/>
    </source>
</evidence>
<gene>
    <name evidence="14" type="ORF">CH362_16730</name>
</gene>
<evidence type="ECO:0000256" key="4">
    <source>
        <dbReference type="ARBA" id="ARBA00022692"/>
    </source>
</evidence>
<dbReference type="PANTHER" id="PTHR30442:SF0">
    <property type="entry name" value="FE(3+) DICITRATE TRANSPORT PROTEIN FECA"/>
    <property type="match status" value="1"/>
</dbReference>
<feature type="domain" description="TonB-dependent receptor plug" evidence="13">
    <location>
        <begin position="80"/>
        <end position="190"/>
    </location>
</feature>
<keyword evidence="15" id="KW-1185">Reference proteome</keyword>
<keyword evidence="3 8" id="KW-1134">Transmembrane beta strand</keyword>
<feature type="chain" id="PRO_5014696319" evidence="11">
    <location>
        <begin position="25"/>
        <end position="807"/>
    </location>
</feature>
<evidence type="ECO:0000256" key="8">
    <source>
        <dbReference type="PROSITE-ProRule" id="PRU01360"/>
    </source>
</evidence>
<organism evidence="14 15">
    <name type="scientific">Leptospira saintgironsiae</name>
    <dbReference type="NCBI Taxonomy" id="2023183"/>
    <lineage>
        <taxon>Bacteria</taxon>
        <taxon>Pseudomonadati</taxon>
        <taxon>Spirochaetota</taxon>
        <taxon>Spirochaetia</taxon>
        <taxon>Leptospirales</taxon>
        <taxon>Leptospiraceae</taxon>
        <taxon>Leptospira</taxon>
    </lineage>
</organism>
<feature type="compositionally biased region" description="Polar residues" evidence="10">
    <location>
        <begin position="28"/>
        <end position="39"/>
    </location>
</feature>